<keyword evidence="12" id="KW-1185">Reference proteome</keyword>
<evidence type="ECO:0000256" key="7">
    <source>
        <dbReference type="ARBA" id="ARBA00023027"/>
    </source>
</evidence>
<evidence type="ECO:0000313" key="11">
    <source>
        <dbReference type="EMBL" id="PWQ99083.1"/>
    </source>
</evidence>
<gene>
    <name evidence="11" type="ORF">DKW60_06485</name>
</gene>
<dbReference type="PANTHER" id="PTHR21363">
    <property type="entry name" value="PREPHENATE DEHYDROGENASE"/>
    <property type="match status" value="1"/>
</dbReference>
<keyword evidence="8" id="KW-0057">Aromatic amino acid biosynthesis</keyword>
<evidence type="ECO:0000256" key="1">
    <source>
        <dbReference type="ARBA" id="ARBA00005067"/>
    </source>
</evidence>
<dbReference type="FunFam" id="3.40.50.720:FF:000208">
    <property type="entry name" value="Prephenate dehydrogenase"/>
    <property type="match status" value="1"/>
</dbReference>
<dbReference type="GO" id="GO:0070403">
    <property type="term" value="F:NAD+ binding"/>
    <property type="evidence" value="ECO:0007669"/>
    <property type="project" value="InterPro"/>
</dbReference>
<evidence type="ECO:0000256" key="6">
    <source>
        <dbReference type="ARBA" id="ARBA00023002"/>
    </source>
</evidence>
<comment type="caution">
    <text evidence="11">The sequence shown here is derived from an EMBL/GenBank/DDBJ whole genome shotgun (WGS) entry which is preliminary data.</text>
</comment>
<dbReference type="GO" id="GO:0006571">
    <property type="term" value="P:tyrosine biosynthetic process"/>
    <property type="evidence" value="ECO:0007669"/>
    <property type="project" value="UniProtKB-KW"/>
</dbReference>
<dbReference type="GO" id="GO:0004665">
    <property type="term" value="F:prephenate dehydrogenase (NADP+) activity"/>
    <property type="evidence" value="ECO:0007669"/>
    <property type="project" value="InterPro"/>
</dbReference>
<dbReference type="Pfam" id="PF02153">
    <property type="entry name" value="PDH_N"/>
    <property type="match status" value="1"/>
</dbReference>
<organism evidence="11 12">
    <name type="scientific">Leucothrix pacifica</name>
    <dbReference type="NCBI Taxonomy" id="1247513"/>
    <lineage>
        <taxon>Bacteria</taxon>
        <taxon>Pseudomonadati</taxon>
        <taxon>Pseudomonadota</taxon>
        <taxon>Gammaproteobacteria</taxon>
        <taxon>Thiotrichales</taxon>
        <taxon>Thiotrichaceae</taxon>
        <taxon>Leucothrix</taxon>
    </lineage>
</organism>
<dbReference type="PANTHER" id="PTHR21363:SF0">
    <property type="entry name" value="PREPHENATE DEHYDROGENASE [NADP(+)]"/>
    <property type="match status" value="1"/>
</dbReference>
<dbReference type="InterPro" id="IPR008927">
    <property type="entry name" value="6-PGluconate_DH-like_C_sf"/>
</dbReference>
<comment type="similarity">
    <text evidence="2">Belongs to the prephenate/arogenate dehydrogenase family.</text>
</comment>
<dbReference type="RefSeq" id="WP_109836844.1">
    <property type="nucleotide sequence ID" value="NZ_QGKM01000013.1"/>
</dbReference>
<accession>A0A317CNM7</accession>
<dbReference type="EMBL" id="QGKM01000013">
    <property type="protein sequence ID" value="PWQ99083.1"/>
    <property type="molecule type" value="Genomic_DNA"/>
</dbReference>
<reference evidence="11 12" key="1">
    <citation type="submission" date="2018-05" db="EMBL/GenBank/DDBJ databases">
        <title>Leucothrix arctica sp. nov., isolated from Arctic seawater.</title>
        <authorList>
            <person name="Choi A."/>
            <person name="Baek K."/>
        </authorList>
    </citation>
    <scope>NUCLEOTIDE SEQUENCE [LARGE SCALE GENOMIC DNA]</scope>
    <source>
        <strain evidence="11 12">JCM 18388</strain>
    </source>
</reference>
<keyword evidence="5" id="KW-0028">Amino-acid biosynthesis</keyword>
<evidence type="ECO:0000256" key="8">
    <source>
        <dbReference type="ARBA" id="ARBA00023141"/>
    </source>
</evidence>
<dbReference type="AlphaFoldDB" id="A0A317CNM7"/>
<dbReference type="FunFam" id="1.10.3660.10:FF:000003">
    <property type="entry name" value="Prephenate dehydrogenase"/>
    <property type="match status" value="1"/>
</dbReference>
<sequence>MIKKLVIFGVGLIGGSLALALKRANYCEEIVGCSRQASGLEKAVELGVIDRYTLDPAEAVKDADMILLAVPMGAMASVLSAIKGHTSADAVITDAGSAKASVVAAAESVYGTVPENFVPGHPIAGAEKSGVEAALIDLYVDHKVIVTPLAHTSRDAELRVIAMWEAAGADVESMDVENHDRVLAATSHLPHALAFALVDTLSRSEVSEDIFHYAAGGFRDFTRIASSDPVMWRDICLENRDAILESIEAFQKNLSSLHDMVAESDSSGIMDMFSHAKSARDAYLKKQS</sequence>
<keyword evidence="4" id="KW-0827">Tyrosine biosynthesis</keyword>
<keyword evidence="7" id="KW-0520">NAD</keyword>
<dbReference type="Proteomes" id="UP000245539">
    <property type="component" value="Unassembled WGS sequence"/>
</dbReference>
<evidence type="ECO:0000259" key="10">
    <source>
        <dbReference type="PROSITE" id="PS51176"/>
    </source>
</evidence>
<dbReference type="OrthoDB" id="9809920at2"/>
<protein>
    <recommendedName>
        <fullName evidence="3">prephenate dehydrogenase</fullName>
        <ecNumber evidence="3">1.3.1.12</ecNumber>
    </recommendedName>
</protein>
<dbReference type="InterPro" id="IPR046825">
    <property type="entry name" value="PDH_C"/>
</dbReference>
<keyword evidence="6" id="KW-0560">Oxidoreductase</keyword>
<dbReference type="SUPFAM" id="SSF48179">
    <property type="entry name" value="6-phosphogluconate dehydrogenase C-terminal domain-like"/>
    <property type="match status" value="1"/>
</dbReference>
<dbReference type="InterPro" id="IPR046826">
    <property type="entry name" value="PDH_N"/>
</dbReference>
<dbReference type="Gene3D" id="3.40.50.720">
    <property type="entry name" value="NAD(P)-binding Rossmann-like Domain"/>
    <property type="match status" value="1"/>
</dbReference>
<evidence type="ECO:0000256" key="4">
    <source>
        <dbReference type="ARBA" id="ARBA00022498"/>
    </source>
</evidence>
<name>A0A317CNM7_9GAMM</name>
<evidence type="ECO:0000256" key="2">
    <source>
        <dbReference type="ARBA" id="ARBA00007964"/>
    </source>
</evidence>
<dbReference type="PROSITE" id="PS51176">
    <property type="entry name" value="PDH_ADH"/>
    <property type="match status" value="1"/>
</dbReference>
<dbReference type="Pfam" id="PF20463">
    <property type="entry name" value="PDH_C"/>
    <property type="match status" value="1"/>
</dbReference>
<dbReference type="SUPFAM" id="SSF51735">
    <property type="entry name" value="NAD(P)-binding Rossmann-fold domains"/>
    <property type="match status" value="1"/>
</dbReference>
<dbReference type="InterPro" id="IPR036291">
    <property type="entry name" value="NAD(P)-bd_dom_sf"/>
</dbReference>
<proteinExistence type="inferred from homology"/>
<dbReference type="InterPro" id="IPR050812">
    <property type="entry name" value="Preph/Arog_dehydrog"/>
</dbReference>
<dbReference type="GO" id="GO:0008977">
    <property type="term" value="F:prephenate dehydrogenase (NAD+) activity"/>
    <property type="evidence" value="ECO:0007669"/>
    <property type="project" value="UniProtKB-EC"/>
</dbReference>
<feature type="domain" description="Prephenate/arogenate dehydrogenase" evidence="10">
    <location>
        <begin position="3"/>
        <end position="288"/>
    </location>
</feature>
<comment type="catalytic activity">
    <reaction evidence="9">
        <text>prephenate + NAD(+) = 3-(4-hydroxyphenyl)pyruvate + CO2 + NADH</text>
        <dbReference type="Rhea" id="RHEA:13869"/>
        <dbReference type="ChEBI" id="CHEBI:16526"/>
        <dbReference type="ChEBI" id="CHEBI:29934"/>
        <dbReference type="ChEBI" id="CHEBI:36242"/>
        <dbReference type="ChEBI" id="CHEBI:57540"/>
        <dbReference type="ChEBI" id="CHEBI:57945"/>
        <dbReference type="EC" id="1.3.1.12"/>
    </reaction>
</comment>
<evidence type="ECO:0000256" key="5">
    <source>
        <dbReference type="ARBA" id="ARBA00022605"/>
    </source>
</evidence>
<dbReference type="Gene3D" id="1.10.3660.10">
    <property type="entry name" value="6-phosphogluconate dehydrogenase C-terminal like domain"/>
    <property type="match status" value="1"/>
</dbReference>
<evidence type="ECO:0000256" key="9">
    <source>
        <dbReference type="ARBA" id="ARBA00049260"/>
    </source>
</evidence>
<comment type="pathway">
    <text evidence="1">Amino-acid biosynthesis; L-tyrosine biosynthesis; (4-hydroxyphenyl)pyruvate from prephenate (NAD(+) route): step 1/1.</text>
</comment>
<evidence type="ECO:0000256" key="3">
    <source>
        <dbReference type="ARBA" id="ARBA00012068"/>
    </source>
</evidence>
<dbReference type="EC" id="1.3.1.12" evidence="3"/>
<evidence type="ECO:0000313" key="12">
    <source>
        <dbReference type="Proteomes" id="UP000245539"/>
    </source>
</evidence>
<dbReference type="InterPro" id="IPR003099">
    <property type="entry name" value="Prephen_DH"/>
</dbReference>